<proteinExistence type="predicted"/>
<dbReference type="Proteomes" id="UP000270094">
    <property type="component" value="Unassembled WGS sequence"/>
</dbReference>
<evidence type="ECO:0000313" key="3">
    <source>
        <dbReference type="Proteomes" id="UP000270094"/>
    </source>
</evidence>
<keyword evidence="3" id="KW-1185">Reference proteome</keyword>
<feature type="region of interest" description="Disordered" evidence="1">
    <location>
        <begin position="387"/>
        <end position="408"/>
    </location>
</feature>
<evidence type="ECO:0000313" key="2">
    <source>
        <dbReference type="EMBL" id="VDM80856.1"/>
    </source>
</evidence>
<accession>A0A3P7JBY6</accession>
<evidence type="ECO:0000256" key="1">
    <source>
        <dbReference type="SAM" id="MobiDB-lite"/>
    </source>
</evidence>
<protein>
    <submittedName>
        <fullName evidence="2">Uncharacterized protein</fullName>
    </submittedName>
</protein>
<reference evidence="2 3" key="1">
    <citation type="submission" date="2018-11" db="EMBL/GenBank/DDBJ databases">
        <authorList>
            <consortium name="Pathogen Informatics"/>
        </authorList>
    </citation>
    <scope>NUCLEOTIDE SEQUENCE [LARGE SCALE GENOMIC DNA]</scope>
</reference>
<organism evidence="2 3">
    <name type="scientific">Strongylus vulgaris</name>
    <name type="common">Blood worm</name>
    <dbReference type="NCBI Taxonomy" id="40348"/>
    <lineage>
        <taxon>Eukaryota</taxon>
        <taxon>Metazoa</taxon>
        <taxon>Ecdysozoa</taxon>
        <taxon>Nematoda</taxon>
        <taxon>Chromadorea</taxon>
        <taxon>Rhabditida</taxon>
        <taxon>Rhabditina</taxon>
        <taxon>Rhabditomorpha</taxon>
        <taxon>Strongyloidea</taxon>
        <taxon>Strongylidae</taxon>
        <taxon>Strongylus</taxon>
    </lineage>
</organism>
<dbReference type="EMBL" id="UYYB01110394">
    <property type="protein sequence ID" value="VDM80856.1"/>
    <property type="molecule type" value="Genomic_DNA"/>
</dbReference>
<gene>
    <name evidence="2" type="ORF">SVUK_LOCUS15854</name>
</gene>
<name>A0A3P7JBY6_STRVU</name>
<sequence>MNSHRSVPAKNSFTASDTPQPSLRRILPRPALTFKSPQRYYIPNAFLQRLFVLSQPPTPRRLTHTPQLETPPYNITFASSVPAHIPSQEPISTAPSPVAVDTAPNQISVTVSSNPVSGSANFRGKIQVAVGAMRSRTIKPRCSAKSTDVCTVIKKVIDDNFQTDSCMPRHCIPKGVKTNYVERYLYQKLQIRSDVNLADARMAGHARCDAFAGTFQSGQEEVEEIMNEFHQTGYGTRRRTIAESMMSMLVYKLCRTMFILEVWRSKIARGLCSTVFRGPKKFTGWLTLPPIQPTRVVHLLLKENTPAVDNGLTAFVADGMHRLSPEMLSKDGLYTIHGVCNGVVSRCPAHTRAHKEEKPFHVREGLQQAGDEGRVRARLVDDHLLSTSSSPQKSACLLPTDRQRRPRRMPEVQEFSNLLAEELV</sequence>
<dbReference type="AlphaFoldDB" id="A0A3P7JBY6"/>
<feature type="region of interest" description="Disordered" evidence="1">
    <location>
        <begin position="1"/>
        <end position="24"/>
    </location>
</feature>
<feature type="compositionally biased region" description="Polar residues" evidence="1">
    <location>
        <begin position="1"/>
        <end position="21"/>
    </location>
</feature>